<dbReference type="InterPro" id="IPR004378">
    <property type="entry name" value="F420H2_quin_Rdtase"/>
</dbReference>
<dbReference type="AlphaFoldDB" id="A0A172UNP8"/>
<dbReference type="Gene3D" id="2.30.110.10">
    <property type="entry name" value="Electron Transport, Fmn-binding Protein, Chain A"/>
    <property type="match status" value="1"/>
</dbReference>
<dbReference type="KEGG" id="madi:A7U43_14740"/>
<dbReference type="STRING" id="1682113.A7U43_14740"/>
<gene>
    <name evidence="1" type="ORF">A7U43_14740</name>
</gene>
<dbReference type="Proteomes" id="UP000077143">
    <property type="component" value="Chromosome"/>
</dbReference>
<evidence type="ECO:0000313" key="2">
    <source>
        <dbReference type="Proteomes" id="UP000077143"/>
    </source>
</evidence>
<dbReference type="InterPro" id="IPR012349">
    <property type="entry name" value="Split_barrel_FMN-bd"/>
</dbReference>
<organism evidence="1 2">
    <name type="scientific">Mycobacterium adipatum</name>
    <dbReference type="NCBI Taxonomy" id="1682113"/>
    <lineage>
        <taxon>Bacteria</taxon>
        <taxon>Bacillati</taxon>
        <taxon>Actinomycetota</taxon>
        <taxon>Actinomycetes</taxon>
        <taxon>Mycobacteriales</taxon>
        <taxon>Mycobacteriaceae</taxon>
        <taxon>Mycobacterium</taxon>
    </lineage>
</organism>
<protein>
    <submittedName>
        <fullName evidence="1">Nitroreductase</fullName>
    </submittedName>
</protein>
<reference evidence="1 2" key="1">
    <citation type="submission" date="2016-05" db="EMBL/GenBank/DDBJ databases">
        <title>Complete genome sequence of a phthalic acid esters degrading Mycobacterium sp. YC-RL4.</title>
        <authorList>
            <person name="Ren L."/>
            <person name="Fan S."/>
            <person name="Ruth N."/>
            <person name="Jia Y."/>
            <person name="Wang J."/>
            <person name="Qiao C."/>
        </authorList>
    </citation>
    <scope>NUCLEOTIDE SEQUENCE [LARGE SCALE GENOMIC DNA]</scope>
    <source>
        <strain evidence="1 2">YC-RL4</strain>
    </source>
</reference>
<dbReference type="NCBIfam" id="TIGR00026">
    <property type="entry name" value="hi_GC_TIGR00026"/>
    <property type="match status" value="1"/>
</dbReference>
<dbReference type="GO" id="GO:0016491">
    <property type="term" value="F:oxidoreductase activity"/>
    <property type="evidence" value="ECO:0007669"/>
    <property type="project" value="InterPro"/>
</dbReference>
<keyword evidence="2" id="KW-1185">Reference proteome</keyword>
<dbReference type="EMBL" id="CP015596">
    <property type="protein sequence ID" value="ANE80394.1"/>
    <property type="molecule type" value="Genomic_DNA"/>
</dbReference>
<proteinExistence type="predicted"/>
<dbReference type="OrthoDB" id="3778270at2"/>
<evidence type="ECO:0000313" key="1">
    <source>
        <dbReference type="EMBL" id="ANE80394.1"/>
    </source>
</evidence>
<sequence>MPNVTTAAGSAVRQFNKHVLNPLMLRLAGRRHWYAAVIHHTGRTTGKRYATPAVAVRVPDGGFITPLPYGDRVDWLQNVMAAGSASVTADGRTFDVMNPRVLDQAQAGTELPDRRRRVFDRFGIQRFVKFDVRPHATDGSTGTS</sequence>
<accession>A0A172UNP8</accession>
<dbReference type="RefSeq" id="WP_067996526.1">
    <property type="nucleotide sequence ID" value="NZ_CP015596.1"/>
</dbReference>
<name>A0A172UNP8_9MYCO</name>